<dbReference type="AlphaFoldDB" id="A0A9D2KZJ5"/>
<organism evidence="5 6">
    <name type="scientific">Candidatus Eisenbergiella merdipullorum</name>
    <dbReference type="NCBI Taxonomy" id="2838553"/>
    <lineage>
        <taxon>Bacteria</taxon>
        <taxon>Bacillati</taxon>
        <taxon>Bacillota</taxon>
        <taxon>Clostridia</taxon>
        <taxon>Lachnospirales</taxon>
        <taxon>Lachnospiraceae</taxon>
        <taxon>Eisenbergiella</taxon>
    </lineage>
</organism>
<evidence type="ECO:0000259" key="4">
    <source>
        <dbReference type="PROSITE" id="PS01124"/>
    </source>
</evidence>
<keyword evidence="2" id="KW-0238">DNA-binding</keyword>
<name>A0A9D2KZJ5_9FIRM</name>
<proteinExistence type="predicted"/>
<keyword evidence="3" id="KW-0804">Transcription</keyword>
<dbReference type="InterPro" id="IPR018062">
    <property type="entry name" value="HTH_AraC-typ_CS"/>
</dbReference>
<dbReference type="InterPro" id="IPR020449">
    <property type="entry name" value="Tscrpt_reg_AraC-type_HTH"/>
</dbReference>
<reference evidence="5" key="2">
    <citation type="submission" date="2021-04" db="EMBL/GenBank/DDBJ databases">
        <authorList>
            <person name="Gilroy R."/>
        </authorList>
    </citation>
    <scope>NUCLEOTIDE SEQUENCE</scope>
    <source>
        <strain evidence="5">CHK179-7159</strain>
    </source>
</reference>
<dbReference type="PROSITE" id="PS01124">
    <property type="entry name" value="HTH_ARAC_FAMILY_2"/>
    <property type="match status" value="1"/>
</dbReference>
<dbReference type="PROSITE" id="PS00041">
    <property type="entry name" value="HTH_ARAC_FAMILY_1"/>
    <property type="match status" value="1"/>
</dbReference>
<comment type="caution">
    <text evidence="5">The sequence shown here is derived from an EMBL/GenBank/DDBJ whole genome shotgun (WGS) entry which is preliminary data.</text>
</comment>
<dbReference type="PANTHER" id="PTHR43280">
    <property type="entry name" value="ARAC-FAMILY TRANSCRIPTIONAL REGULATOR"/>
    <property type="match status" value="1"/>
</dbReference>
<dbReference type="EMBL" id="DWYY01000051">
    <property type="protein sequence ID" value="HJA92399.1"/>
    <property type="molecule type" value="Genomic_DNA"/>
</dbReference>
<dbReference type="GO" id="GO:0043565">
    <property type="term" value="F:sequence-specific DNA binding"/>
    <property type="evidence" value="ECO:0007669"/>
    <property type="project" value="InterPro"/>
</dbReference>
<dbReference type="Pfam" id="PF12833">
    <property type="entry name" value="HTH_18"/>
    <property type="match status" value="1"/>
</dbReference>
<accession>A0A9D2KZJ5</accession>
<gene>
    <name evidence="5" type="ORF">H9717_04685</name>
</gene>
<evidence type="ECO:0000256" key="1">
    <source>
        <dbReference type="ARBA" id="ARBA00023015"/>
    </source>
</evidence>
<feature type="domain" description="HTH araC/xylS-type" evidence="4">
    <location>
        <begin position="159"/>
        <end position="255"/>
    </location>
</feature>
<evidence type="ECO:0000313" key="5">
    <source>
        <dbReference type="EMBL" id="HJA92399.1"/>
    </source>
</evidence>
<protein>
    <submittedName>
        <fullName evidence="5">AraC family transcriptional regulator</fullName>
    </submittedName>
</protein>
<dbReference type="SMART" id="SM00342">
    <property type="entry name" value="HTH_ARAC"/>
    <property type="match status" value="1"/>
</dbReference>
<sequence length="255" mass="29730">MTLQENILSDLIINKVYSATTMYNETNARAKRINRSSWAILLKYEGETLYETKGKTYVSNRNKMVILPKGSSYNWICTKSGHYAVIEFESSRLYDKIIYFPDVNGDRLLKDFKELEYKRTVKKPLFEIESIRDAYSIILKLCEAERKIYVPTEKTEKLSPAIEYIAQNYHKNIKNDDLASLSGLSTVYFRKLFTEVYHISPIAYVHELRIKKAKEMLKSDYGSITDIAHSLGYLNIYDFSRDFKKHTGVSPSKYV</sequence>
<dbReference type="Gene3D" id="1.10.10.60">
    <property type="entry name" value="Homeodomain-like"/>
    <property type="match status" value="2"/>
</dbReference>
<evidence type="ECO:0000256" key="3">
    <source>
        <dbReference type="ARBA" id="ARBA00023163"/>
    </source>
</evidence>
<dbReference type="PANTHER" id="PTHR43280:SF28">
    <property type="entry name" value="HTH-TYPE TRANSCRIPTIONAL ACTIVATOR RHAS"/>
    <property type="match status" value="1"/>
</dbReference>
<dbReference type="InterPro" id="IPR018060">
    <property type="entry name" value="HTH_AraC"/>
</dbReference>
<reference evidence="5" key="1">
    <citation type="journal article" date="2021" name="PeerJ">
        <title>Extensive microbial diversity within the chicken gut microbiome revealed by metagenomics and culture.</title>
        <authorList>
            <person name="Gilroy R."/>
            <person name="Ravi A."/>
            <person name="Getino M."/>
            <person name="Pursley I."/>
            <person name="Horton D.L."/>
            <person name="Alikhan N.F."/>
            <person name="Baker D."/>
            <person name="Gharbi K."/>
            <person name="Hall N."/>
            <person name="Watson M."/>
            <person name="Adriaenssens E.M."/>
            <person name="Foster-Nyarko E."/>
            <person name="Jarju S."/>
            <person name="Secka A."/>
            <person name="Antonio M."/>
            <person name="Oren A."/>
            <person name="Chaudhuri R.R."/>
            <person name="La Ragione R."/>
            <person name="Hildebrand F."/>
            <person name="Pallen M.J."/>
        </authorList>
    </citation>
    <scope>NUCLEOTIDE SEQUENCE</scope>
    <source>
        <strain evidence="5">CHK179-7159</strain>
    </source>
</reference>
<dbReference type="Proteomes" id="UP000886858">
    <property type="component" value="Unassembled WGS sequence"/>
</dbReference>
<dbReference type="GO" id="GO:0003700">
    <property type="term" value="F:DNA-binding transcription factor activity"/>
    <property type="evidence" value="ECO:0007669"/>
    <property type="project" value="InterPro"/>
</dbReference>
<evidence type="ECO:0000313" key="6">
    <source>
        <dbReference type="Proteomes" id="UP000886858"/>
    </source>
</evidence>
<dbReference type="PRINTS" id="PR00032">
    <property type="entry name" value="HTHARAC"/>
</dbReference>
<dbReference type="SUPFAM" id="SSF46689">
    <property type="entry name" value="Homeodomain-like"/>
    <property type="match status" value="2"/>
</dbReference>
<dbReference type="InterPro" id="IPR009057">
    <property type="entry name" value="Homeodomain-like_sf"/>
</dbReference>
<keyword evidence="1" id="KW-0805">Transcription regulation</keyword>
<evidence type="ECO:0000256" key="2">
    <source>
        <dbReference type="ARBA" id="ARBA00023125"/>
    </source>
</evidence>